<dbReference type="Gene3D" id="3.30.565.10">
    <property type="entry name" value="Histidine kinase-like ATPase, C-terminal domain"/>
    <property type="match status" value="1"/>
</dbReference>
<dbReference type="RefSeq" id="WP_069155453.1">
    <property type="nucleotide sequence ID" value="NZ_DBFYTC010000098.1"/>
</dbReference>
<sequence length="440" mass="49625">MPILIDFFNIFIVGIAENIIELYFFAKLNGKKAKLSHYILLSAINNSFVNLVPAALPAKLLINAVLLVFFGVFIYKAGIKTAVLYTIIIVEVMELCFGIFNSLAGILSPLLYPVNPKAVGLIFMIINSFCSLLLSCLCYSVIHKYFVYSETEKNRYILMLFMPLLMILMLSEFISNSVYSNTIVLSRRGEMNNTNHLQMLVIQGFGILSLFCIIYVFQKLIHSFKISMQLSMLERENHHQKQYVSEAKSRYEKTQSFRHDIKNHLSVIHGLLEKGEIKKAEEYLENMEPLMDGLSFPCHTNNPVLDILIGNKLGIAEDKGIAVSCSLKLPYPCTITDIDLCIILSNALDNAIHGCEKATANPDKCIELSGHMQGDFLLLEIKNSYYGKAPLKKGIGLSNIKSIADKYNGAMSINTQKESFCLNVLLIIPQQEENISRQRY</sequence>
<dbReference type="AlphaFoldDB" id="A0A1E3AUY5"/>
<dbReference type="CDD" id="cd16935">
    <property type="entry name" value="HATPase_AgrC-ComD-like"/>
    <property type="match status" value="1"/>
</dbReference>
<gene>
    <name evidence="7" type="ORF">BEH84_00213</name>
</gene>
<dbReference type="InterPro" id="IPR032834">
    <property type="entry name" value="NatK-like_C"/>
</dbReference>
<dbReference type="PANTHER" id="PTHR40448">
    <property type="entry name" value="TWO-COMPONENT SENSOR HISTIDINE KINASE"/>
    <property type="match status" value="1"/>
</dbReference>
<feature type="transmembrane region" description="Helical" evidence="4">
    <location>
        <begin position="154"/>
        <end position="175"/>
    </location>
</feature>
<comment type="caution">
    <text evidence="7">The sequence shown here is derived from an EMBL/GenBank/DDBJ whole genome shotgun (WGS) entry which is preliminary data.</text>
</comment>
<keyword evidence="4" id="KW-0472">Membrane</keyword>
<name>A0A1E3AUY5_9FIRM</name>
<keyword evidence="1" id="KW-0597">Phosphoprotein</keyword>
<dbReference type="GO" id="GO:0000155">
    <property type="term" value="F:phosphorelay sensor kinase activity"/>
    <property type="evidence" value="ECO:0007669"/>
    <property type="project" value="InterPro"/>
</dbReference>
<feature type="transmembrane region" description="Helical" evidence="4">
    <location>
        <begin position="119"/>
        <end position="142"/>
    </location>
</feature>
<keyword evidence="4" id="KW-1133">Transmembrane helix</keyword>
<evidence type="ECO:0008006" key="9">
    <source>
        <dbReference type="Google" id="ProtNLM"/>
    </source>
</evidence>
<evidence type="ECO:0000259" key="5">
    <source>
        <dbReference type="Pfam" id="PF14501"/>
    </source>
</evidence>
<dbReference type="InterPro" id="IPR016120">
    <property type="entry name" value="Sig_transdc_His_kin_SpoOB"/>
</dbReference>
<dbReference type="Pfam" id="PF14689">
    <property type="entry name" value="SPOB_a"/>
    <property type="match status" value="1"/>
</dbReference>
<dbReference type="EMBL" id="MCGI01000001">
    <property type="protein sequence ID" value="ODM12499.1"/>
    <property type="molecule type" value="Genomic_DNA"/>
</dbReference>
<dbReference type="InterPro" id="IPR039506">
    <property type="entry name" value="SPOB_a"/>
</dbReference>
<feature type="transmembrane region" description="Helical" evidence="4">
    <location>
        <begin position="7"/>
        <end position="26"/>
    </location>
</feature>
<dbReference type="PANTHER" id="PTHR40448:SF1">
    <property type="entry name" value="TWO-COMPONENT SENSOR HISTIDINE KINASE"/>
    <property type="match status" value="1"/>
</dbReference>
<evidence type="ECO:0000256" key="3">
    <source>
        <dbReference type="ARBA" id="ARBA00022777"/>
    </source>
</evidence>
<dbReference type="Gene3D" id="1.10.287.130">
    <property type="match status" value="1"/>
</dbReference>
<dbReference type="GO" id="GO:0042802">
    <property type="term" value="F:identical protein binding"/>
    <property type="evidence" value="ECO:0007669"/>
    <property type="project" value="TreeGrafter"/>
</dbReference>
<evidence type="ECO:0000256" key="2">
    <source>
        <dbReference type="ARBA" id="ARBA00022679"/>
    </source>
</evidence>
<keyword evidence="4" id="KW-0812">Transmembrane</keyword>
<dbReference type="GeneID" id="93304879"/>
<reference evidence="7 8" key="1">
    <citation type="submission" date="2016-07" db="EMBL/GenBank/DDBJ databases">
        <title>Characterization of isolates of Eisenbergiella tayi derived from blood cultures, using whole genome sequencing.</title>
        <authorList>
            <person name="Burdz T."/>
            <person name="Wiebe D."/>
            <person name="Huynh C."/>
            <person name="Bernard K."/>
        </authorList>
    </citation>
    <scope>NUCLEOTIDE SEQUENCE [LARGE SCALE GENOMIC DNA]</scope>
    <source>
        <strain evidence="7 8">NML 120489</strain>
    </source>
</reference>
<protein>
    <recommendedName>
        <fullName evidence="9">Sensor histidine kinase NatK C-terminal domain-containing protein</fullName>
    </recommendedName>
</protein>
<keyword evidence="2" id="KW-0808">Transferase</keyword>
<evidence type="ECO:0000256" key="4">
    <source>
        <dbReference type="SAM" id="Phobius"/>
    </source>
</evidence>
<keyword evidence="3" id="KW-0418">Kinase</keyword>
<evidence type="ECO:0000313" key="8">
    <source>
        <dbReference type="Proteomes" id="UP000095003"/>
    </source>
</evidence>
<evidence type="ECO:0000256" key="1">
    <source>
        <dbReference type="ARBA" id="ARBA00022553"/>
    </source>
</evidence>
<feature type="domain" description="Sensor histidine kinase NatK-like C-terminal" evidence="5">
    <location>
        <begin position="338"/>
        <end position="426"/>
    </location>
</feature>
<dbReference type="PATRIC" id="fig|1432052.3.peg.219"/>
<dbReference type="Pfam" id="PF14501">
    <property type="entry name" value="HATPase_c_5"/>
    <property type="match status" value="1"/>
</dbReference>
<proteinExistence type="predicted"/>
<dbReference type="InterPro" id="IPR036890">
    <property type="entry name" value="HATPase_C_sf"/>
</dbReference>
<feature type="transmembrane region" description="Helical" evidence="4">
    <location>
        <begin position="195"/>
        <end position="217"/>
    </location>
</feature>
<dbReference type="SUPFAM" id="SSF55874">
    <property type="entry name" value="ATPase domain of HSP90 chaperone/DNA topoisomerase II/histidine kinase"/>
    <property type="match status" value="1"/>
</dbReference>
<evidence type="ECO:0000259" key="6">
    <source>
        <dbReference type="Pfam" id="PF14689"/>
    </source>
</evidence>
<organism evidence="7 8">
    <name type="scientific">Eisenbergiella tayi</name>
    <dbReference type="NCBI Taxonomy" id="1432052"/>
    <lineage>
        <taxon>Bacteria</taxon>
        <taxon>Bacillati</taxon>
        <taxon>Bacillota</taxon>
        <taxon>Clostridia</taxon>
        <taxon>Lachnospirales</taxon>
        <taxon>Lachnospiraceae</taxon>
        <taxon>Eisenbergiella</taxon>
    </lineage>
</organism>
<evidence type="ECO:0000313" key="7">
    <source>
        <dbReference type="EMBL" id="ODM12499.1"/>
    </source>
</evidence>
<feature type="domain" description="SpoOB alpha-helical" evidence="6">
    <location>
        <begin position="240"/>
        <end position="287"/>
    </location>
</feature>
<feature type="transmembrane region" description="Helical" evidence="4">
    <location>
        <begin position="56"/>
        <end position="75"/>
    </location>
</feature>
<accession>A0A1E3AUY5</accession>
<feature type="transmembrane region" description="Helical" evidence="4">
    <location>
        <begin position="82"/>
        <end position="107"/>
    </location>
</feature>
<dbReference type="SUPFAM" id="SSF55890">
    <property type="entry name" value="Sporulation response regulatory protein Spo0B"/>
    <property type="match status" value="1"/>
</dbReference>
<dbReference type="Proteomes" id="UP000095003">
    <property type="component" value="Unassembled WGS sequence"/>
</dbReference>